<dbReference type="EMBL" id="UZAL01040392">
    <property type="protein sequence ID" value="VDP76955.1"/>
    <property type="molecule type" value="Genomic_DNA"/>
</dbReference>
<gene>
    <name evidence="1" type="ORF">SMTD_LOCUS18393</name>
</gene>
<keyword evidence="2" id="KW-1185">Reference proteome</keyword>
<reference evidence="1 2" key="1">
    <citation type="submission" date="2018-11" db="EMBL/GenBank/DDBJ databases">
        <authorList>
            <consortium name="Pathogen Informatics"/>
        </authorList>
    </citation>
    <scope>NUCLEOTIDE SEQUENCE [LARGE SCALE GENOMIC DNA]</scope>
    <source>
        <strain>Denwood</strain>
        <strain evidence="2">Zambia</strain>
    </source>
</reference>
<protein>
    <submittedName>
        <fullName evidence="1">Uncharacterized protein</fullName>
    </submittedName>
</protein>
<proteinExistence type="predicted"/>
<dbReference type="Proteomes" id="UP000269396">
    <property type="component" value="Unassembled WGS sequence"/>
</dbReference>
<organism evidence="1 2">
    <name type="scientific">Schistosoma mattheei</name>
    <dbReference type="NCBI Taxonomy" id="31246"/>
    <lineage>
        <taxon>Eukaryota</taxon>
        <taxon>Metazoa</taxon>
        <taxon>Spiralia</taxon>
        <taxon>Lophotrochozoa</taxon>
        <taxon>Platyhelminthes</taxon>
        <taxon>Trematoda</taxon>
        <taxon>Digenea</taxon>
        <taxon>Strigeidida</taxon>
        <taxon>Schistosomatoidea</taxon>
        <taxon>Schistosomatidae</taxon>
        <taxon>Schistosoma</taxon>
    </lineage>
</organism>
<dbReference type="AlphaFoldDB" id="A0A183PVK9"/>
<accession>A0A183PVK9</accession>
<evidence type="ECO:0000313" key="1">
    <source>
        <dbReference type="EMBL" id="VDP76955.1"/>
    </source>
</evidence>
<dbReference type="STRING" id="31246.A0A183PVK9"/>
<sequence length="146" mass="17042">MVADDQRLVRTPFVPSGYWSPCAPLVWNQGFPNPLSKLSVSTNPKQQLSRIRQQLSLEFYEHHNCGNWHRIFPSDNSTLQTKYASLIMTSFKQFLYSNHNDILNEIKTTYLNPITVSKHCIVFIEFIEYVYLLSVMHFISIKSNIL</sequence>
<evidence type="ECO:0000313" key="2">
    <source>
        <dbReference type="Proteomes" id="UP000269396"/>
    </source>
</evidence>
<name>A0A183PVK9_9TREM</name>